<evidence type="ECO:0000256" key="1">
    <source>
        <dbReference type="SAM" id="MobiDB-lite"/>
    </source>
</evidence>
<dbReference type="SUPFAM" id="SSF52833">
    <property type="entry name" value="Thioredoxin-like"/>
    <property type="match status" value="1"/>
</dbReference>
<proteinExistence type="predicted"/>
<reference evidence="2" key="1">
    <citation type="submission" date="2020-07" db="EMBL/GenBank/DDBJ databases">
        <title>Huge and variable diversity of episymbiotic CPR bacteria and DPANN archaea in groundwater ecosystems.</title>
        <authorList>
            <person name="He C.Y."/>
            <person name="Keren R."/>
            <person name="Whittaker M."/>
            <person name="Farag I.F."/>
            <person name="Doudna J."/>
            <person name="Cate J.H.D."/>
            <person name="Banfield J.F."/>
        </authorList>
    </citation>
    <scope>NUCLEOTIDE SEQUENCE</scope>
    <source>
        <strain evidence="2">NC_groundwater_717_Ag_S-0.2um_59_8</strain>
    </source>
</reference>
<dbReference type="EMBL" id="JACPSX010000158">
    <property type="protein sequence ID" value="MBI3015027.1"/>
    <property type="molecule type" value="Genomic_DNA"/>
</dbReference>
<sequence>MARGISFTEHNVDRTPLGEPGTRKAGALDLAKGVKWIWVKWGKAIIHKNLESEPISPGDLRRYLIHEDGMMRVPVLILGDTLIRGYLPDMYEQVLSGFQSR</sequence>
<evidence type="ECO:0000313" key="3">
    <source>
        <dbReference type="Proteomes" id="UP000741360"/>
    </source>
</evidence>
<accession>A0A932GPW3</accession>
<evidence type="ECO:0000313" key="2">
    <source>
        <dbReference type="EMBL" id="MBI3015027.1"/>
    </source>
</evidence>
<organism evidence="2 3">
    <name type="scientific">Tectimicrobiota bacterium</name>
    <dbReference type="NCBI Taxonomy" id="2528274"/>
    <lineage>
        <taxon>Bacteria</taxon>
        <taxon>Pseudomonadati</taxon>
        <taxon>Nitrospinota/Tectimicrobiota group</taxon>
        <taxon>Candidatus Tectimicrobiota</taxon>
    </lineage>
</organism>
<feature type="region of interest" description="Disordered" evidence="1">
    <location>
        <begin position="1"/>
        <end position="23"/>
    </location>
</feature>
<dbReference type="Proteomes" id="UP000741360">
    <property type="component" value="Unassembled WGS sequence"/>
</dbReference>
<dbReference type="InterPro" id="IPR036249">
    <property type="entry name" value="Thioredoxin-like_sf"/>
</dbReference>
<gene>
    <name evidence="2" type="ORF">HYY65_08235</name>
</gene>
<protein>
    <submittedName>
        <fullName evidence="2">Uncharacterized protein</fullName>
    </submittedName>
</protein>
<comment type="caution">
    <text evidence="2">The sequence shown here is derived from an EMBL/GenBank/DDBJ whole genome shotgun (WGS) entry which is preliminary data.</text>
</comment>
<name>A0A932GPW3_UNCTE</name>
<dbReference type="AlphaFoldDB" id="A0A932GPW3"/>